<reference evidence="2" key="1">
    <citation type="submission" date="2014-09" db="EMBL/GenBank/DDBJ databases">
        <authorList>
            <person name="Magalhaes I.L.F."/>
            <person name="Oliveira U."/>
            <person name="Santos F.R."/>
            <person name="Vidigal T.H.D.A."/>
            <person name="Brescovit A.D."/>
            <person name="Santos A.J."/>
        </authorList>
    </citation>
    <scope>NUCLEOTIDE SEQUENCE</scope>
    <source>
        <tissue evidence="2">Shoot tissue taken approximately 20 cm above the soil surface</tissue>
    </source>
</reference>
<dbReference type="EMBL" id="GBRH01226566">
    <property type="protein sequence ID" value="JAD71329.1"/>
    <property type="molecule type" value="Transcribed_RNA"/>
</dbReference>
<reference evidence="2" key="2">
    <citation type="journal article" date="2015" name="Data Brief">
        <title>Shoot transcriptome of the giant reed, Arundo donax.</title>
        <authorList>
            <person name="Barrero R.A."/>
            <person name="Guerrero F.D."/>
            <person name="Moolhuijzen P."/>
            <person name="Goolsby J.A."/>
            <person name="Tidwell J."/>
            <person name="Bellgard S.E."/>
            <person name="Bellgard M.I."/>
        </authorList>
    </citation>
    <scope>NUCLEOTIDE SEQUENCE</scope>
    <source>
        <tissue evidence="2">Shoot tissue taken approximately 20 cm above the soil surface</tissue>
    </source>
</reference>
<protein>
    <submittedName>
        <fullName evidence="2">Uncharacterized protein</fullName>
    </submittedName>
</protein>
<keyword evidence="1" id="KW-0812">Transmembrane</keyword>
<organism evidence="2">
    <name type="scientific">Arundo donax</name>
    <name type="common">Giant reed</name>
    <name type="synonym">Donax arundinaceus</name>
    <dbReference type="NCBI Taxonomy" id="35708"/>
    <lineage>
        <taxon>Eukaryota</taxon>
        <taxon>Viridiplantae</taxon>
        <taxon>Streptophyta</taxon>
        <taxon>Embryophyta</taxon>
        <taxon>Tracheophyta</taxon>
        <taxon>Spermatophyta</taxon>
        <taxon>Magnoliopsida</taxon>
        <taxon>Liliopsida</taxon>
        <taxon>Poales</taxon>
        <taxon>Poaceae</taxon>
        <taxon>PACMAD clade</taxon>
        <taxon>Arundinoideae</taxon>
        <taxon>Arundineae</taxon>
        <taxon>Arundo</taxon>
    </lineage>
</organism>
<keyword evidence="1" id="KW-1133">Transmembrane helix</keyword>
<accession>A0A0A9C4U9</accession>
<evidence type="ECO:0000256" key="1">
    <source>
        <dbReference type="SAM" id="Phobius"/>
    </source>
</evidence>
<feature type="transmembrane region" description="Helical" evidence="1">
    <location>
        <begin position="6"/>
        <end position="26"/>
    </location>
</feature>
<keyword evidence="1" id="KW-0472">Membrane</keyword>
<name>A0A0A9C4U9_ARUDO</name>
<dbReference type="AlphaFoldDB" id="A0A0A9C4U9"/>
<proteinExistence type="predicted"/>
<evidence type="ECO:0000313" key="2">
    <source>
        <dbReference type="EMBL" id="JAD71329.1"/>
    </source>
</evidence>
<sequence length="104" mass="11911">MEILQPYPQLSFLYCLQWYSCLILWIHQLSHQRMQKEKTTCLHHQAMQQNAAFLFSGSPMSLIRNQQDEGSSSITTTTLDLSPLNASTSDFTICLGKLHHEPSL</sequence>